<feature type="region of interest" description="Disordered" evidence="1">
    <location>
        <begin position="155"/>
        <end position="194"/>
    </location>
</feature>
<evidence type="ECO:0008006" key="4">
    <source>
        <dbReference type="Google" id="ProtNLM"/>
    </source>
</evidence>
<organism evidence="2 3">
    <name type="scientific">Puccinia coronata f. sp. avenae</name>
    <dbReference type="NCBI Taxonomy" id="200324"/>
    <lineage>
        <taxon>Eukaryota</taxon>
        <taxon>Fungi</taxon>
        <taxon>Dikarya</taxon>
        <taxon>Basidiomycota</taxon>
        <taxon>Pucciniomycotina</taxon>
        <taxon>Pucciniomycetes</taxon>
        <taxon>Pucciniales</taxon>
        <taxon>Pucciniaceae</taxon>
        <taxon>Puccinia</taxon>
    </lineage>
</organism>
<proteinExistence type="predicted"/>
<feature type="compositionally biased region" description="Polar residues" evidence="1">
    <location>
        <begin position="438"/>
        <end position="448"/>
    </location>
</feature>
<gene>
    <name evidence="2" type="ORF">PCASD_22335</name>
</gene>
<accession>A0A2N5U8D8</accession>
<reference evidence="2 3" key="1">
    <citation type="submission" date="2017-11" db="EMBL/GenBank/DDBJ databases">
        <title>De novo assembly and phasing of dikaryotic genomes from two isolates of Puccinia coronata f. sp. avenae, the causal agent of oat crown rust.</title>
        <authorList>
            <person name="Miller M.E."/>
            <person name="Zhang Y."/>
            <person name="Omidvar V."/>
            <person name="Sperschneider J."/>
            <person name="Schwessinger B."/>
            <person name="Raley C."/>
            <person name="Palmer J.M."/>
            <person name="Garnica D."/>
            <person name="Upadhyaya N."/>
            <person name="Rathjen J."/>
            <person name="Taylor J.M."/>
            <person name="Park R.F."/>
            <person name="Dodds P.N."/>
            <person name="Hirsch C.D."/>
            <person name="Kianian S.F."/>
            <person name="Figueroa M."/>
        </authorList>
    </citation>
    <scope>NUCLEOTIDE SEQUENCE [LARGE SCALE GENOMIC DNA]</scope>
    <source>
        <strain evidence="2">12SD80</strain>
    </source>
</reference>
<evidence type="ECO:0000313" key="2">
    <source>
        <dbReference type="EMBL" id="PLW34012.1"/>
    </source>
</evidence>
<feature type="compositionally biased region" description="Polar residues" evidence="1">
    <location>
        <begin position="17"/>
        <end position="32"/>
    </location>
</feature>
<feature type="region of interest" description="Disordered" evidence="1">
    <location>
        <begin position="1"/>
        <end position="68"/>
    </location>
</feature>
<feature type="compositionally biased region" description="Low complexity" evidence="1">
    <location>
        <begin position="405"/>
        <end position="421"/>
    </location>
</feature>
<evidence type="ECO:0000256" key="1">
    <source>
        <dbReference type="SAM" id="MobiDB-lite"/>
    </source>
</evidence>
<dbReference type="SUPFAM" id="SSF56672">
    <property type="entry name" value="DNA/RNA polymerases"/>
    <property type="match status" value="1"/>
</dbReference>
<feature type="compositionally biased region" description="Polar residues" evidence="1">
    <location>
        <begin position="46"/>
        <end position="67"/>
    </location>
</feature>
<sequence>MSKGLQAINANLKRAARSNSVQGGTPEGTSTNADEQAQEEDEAGKQQLSTIDTGNSLTQSQPNQQSLELERQKAATAKRIWAEADPTQEIHILGETKATKQRSTGNPEITHTLAQDSVARTMGYLIRKGMEAELKGETKAAERYFEMYRTLKAAGTQTKKPQKIGSKRALSPEPDHDVKEKNPNSPSAKAEEELDDELVVGELKFMTGAKHDKMGFTPYFDKNIQELKGPILFTIFNKSWKNAAILYHSKKRAKLEDTAGDWNRYTNFPYPSKWTQSFAEWKTNHQGFYQALVNEYGYKKFAKWLLAHKANADAIQSEDSFMAALRYDVQIQKNCFAHRVTLEDRTKSIANISVLRPKVASSTYATCRNFKELKLSNNPYAESGSRVLWYPKTGLPREKKATTKQPAASTSNTTPSTAQSSLTADKNKAKAPRGSGYQGLNYNPNYQPYHSEIPEPQDSKVQVQDHQWPFEIICEMDIPTWENELTMAGLNKEYTDVIKGFKSGFHQGIPPHTMGSGARFYTPENHLTAQQAQTKIEENIKEEVLAGRMYGPYTHAQVATHFSFFRSNPLGAVINGDGSFRPTNDLLFPHRDPKIPSVNLFVDKSDYKTTWDDFNIVSSFIRNAPTDIELALFDWAKAYWQIPTAASQWPYLMIKDFKGNLMLDTRITFGGVAGCRSFGRPADAWTKIMMNRFDILKIFRWVDDNLLIKRNTLPVLMTEVVEKSNELGVKTNNRKFTPFAEEQKFIGFIWNGKEKTICLPDGKLFDRVSQLKSFLTQDTFTYKDVEVLVGQLNHVPYILPQLRCYLCSLYRWLKSWKIFTAEWSIPEDVQDNLQEWLHTLLTFTPTRLMPNPAPTKIRWVGDASTSFGIGILIGSRWSQFQLRQKTSELQDSKPLKSA</sequence>
<feature type="compositionally biased region" description="Basic and acidic residues" evidence="1">
    <location>
        <begin position="173"/>
        <end position="182"/>
    </location>
</feature>
<comment type="caution">
    <text evidence="2">The sequence shown here is derived from an EMBL/GenBank/DDBJ whole genome shotgun (WGS) entry which is preliminary data.</text>
</comment>
<protein>
    <recommendedName>
        <fullName evidence="4">Reverse transcriptase domain-containing protein</fullName>
    </recommendedName>
</protein>
<dbReference type="AlphaFoldDB" id="A0A2N5U8D8"/>
<feature type="region of interest" description="Disordered" evidence="1">
    <location>
        <begin position="397"/>
        <end position="459"/>
    </location>
</feature>
<dbReference type="InterPro" id="IPR052055">
    <property type="entry name" value="Hepadnavirus_pol/RT"/>
</dbReference>
<dbReference type="EMBL" id="PGCI01000207">
    <property type="protein sequence ID" value="PLW34012.1"/>
    <property type="molecule type" value="Genomic_DNA"/>
</dbReference>
<dbReference type="Proteomes" id="UP000235392">
    <property type="component" value="Unassembled WGS sequence"/>
</dbReference>
<evidence type="ECO:0000313" key="3">
    <source>
        <dbReference type="Proteomes" id="UP000235392"/>
    </source>
</evidence>
<dbReference type="PANTHER" id="PTHR33050:SF7">
    <property type="entry name" value="RIBONUCLEASE H"/>
    <property type="match status" value="1"/>
</dbReference>
<dbReference type="PANTHER" id="PTHR33050">
    <property type="entry name" value="REVERSE TRANSCRIPTASE DOMAIN-CONTAINING PROTEIN"/>
    <property type="match status" value="1"/>
</dbReference>
<name>A0A2N5U8D8_9BASI</name>
<dbReference type="InterPro" id="IPR043502">
    <property type="entry name" value="DNA/RNA_pol_sf"/>
</dbReference>